<sequence length="401" mass="44649">MASFFDIAGHRAAAAAAQNAAVPSTRAKDPNRPVPWVEKYRPKNLDDVSAQDHTISVLKRTLQSSNVCSSEILDMVPGKPPQSSLWQKSSMASPPPRPELMKSRVLELNASDERGISIVREKVKNFARITVSTANSTQSSNYPCPPYKIIILDEADSMTQDAQSALRRTMETYSKITRFCLICNYVTRIIDPLASRCSKFRFKPLDEENAKLRLEEIARTENVEYEDGVIDALNKVSEGDLRKAITYLQSAARLHNPIIQPKPKKVDDEGDEEMECEEDDDDEDDSKLALDSKKITVKSIQEIAGVIPGQTIDNLLEACKPKKGKSTYPEISRLVQDIVADGWSAGQLYNKLVFDDVVTAVQKNDIVLIFSEVDKRLVDGSDEHLQVLDLALRISEVLAKG</sequence>
<evidence type="ECO:0000256" key="2">
    <source>
        <dbReference type="ARBA" id="ARBA00005378"/>
    </source>
</evidence>
<proteinExistence type="inferred from homology"/>
<dbReference type="CDD" id="cd00009">
    <property type="entry name" value="AAA"/>
    <property type="match status" value="1"/>
</dbReference>
<dbReference type="EMBL" id="LN891033">
    <property type="protein sequence ID" value="CUS11017.1"/>
    <property type="molecule type" value="Genomic_DNA"/>
</dbReference>
<dbReference type="PANTHER" id="PTHR11669">
    <property type="entry name" value="REPLICATION FACTOR C / DNA POLYMERASE III GAMMA-TAU SUBUNIT"/>
    <property type="match status" value="1"/>
</dbReference>
<keyword evidence="11" id="KW-1185">Reference proteome</keyword>
<dbReference type="Proteomes" id="UP001412239">
    <property type="component" value="Unassembled WGS sequence"/>
</dbReference>
<dbReference type="GO" id="GO:0005663">
    <property type="term" value="C:DNA replication factor C complex"/>
    <property type="evidence" value="ECO:0007669"/>
    <property type="project" value="TreeGrafter"/>
</dbReference>
<dbReference type="PANTHER" id="PTHR11669:SF20">
    <property type="entry name" value="REPLICATION FACTOR C SUBUNIT 4"/>
    <property type="match status" value="1"/>
</dbReference>
<dbReference type="GO" id="GO:0006271">
    <property type="term" value="P:DNA strand elongation involved in DNA replication"/>
    <property type="evidence" value="ECO:0007669"/>
    <property type="project" value="UniProtKB-ARBA"/>
</dbReference>
<feature type="compositionally biased region" description="Acidic residues" evidence="7">
    <location>
        <begin position="268"/>
        <end position="285"/>
    </location>
</feature>
<organism evidence="10 11">
    <name type="scientific">Tuber aestivum</name>
    <name type="common">summer truffle</name>
    <dbReference type="NCBI Taxonomy" id="59557"/>
    <lineage>
        <taxon>Eukaryota</taxon>
        <taxon>Fungi</taxon>
        <taxon>Dikarya</taxon>
        <taxon>Ascomycota</taxon>
        <taxon>Pezizomycotina</taxon>
        <taxon>Pezizomycetes</taxon>
        <taxon>Pezizales</taxon>
        <taxon>Tuberaceae</taxon>
        <taxon>Tuber</taxon>
    </lineage>
</organism>
<evidence type="ECO:0000256" key="1">
    <source>
        <dbReference type="ARBA" id="ARBA00004123"/>
    </source>
</evidence>
<dbReference type="GO" id="GO:0003677">
    <property type="term" value="F:DNA binding"/>
    <property type="evidence" value="ECO:0007669"/>
    <property type="project" value="InterPro"/>
</dbReference>
<keyword evidence="3" id="KW-0235">DNA replication</keyword>
<dbReference type="AlphaFoldDB" id="A0A292PX56"/>
<dbReference type="GO" id="GO:0005634">
    <property type="term" value="C:nucleus"/>
    <property type="evidence" value="ECO:0007669"/>
    <property type="project" value="UniProtKB-SubCell"/>
</dbReference>
<dbReference type="Pfam" id="PF00004">
    <property type="entry name" value="AAA"/>
    <property type="match status" value="1"/>
</dbReference>
<keyword evidence="4" id="KW-0547">Nucleotide-binding</keyword>
<feature type="compositionally biased region" description="Polar residues" evidence="7">
    <location>
        <begin position="81"/>
        <end position="92"/>
    </location>
</feature>
<keyword evidence="6" id="KW-0539">Nucleus</keyword>
<dbReference type="InterPro" id="IPR027417">
    <property type="entry name" value="P-loop_NTPase"/>
</dbReference>
<evidence type="ECO:0000256" key="6">
    <source>
        <dbReference type="ARBA" id="ARBA00023242"/>
    </source>
</evidence>
<evidence type="ECO:0000256" key="4">
    <source>
        <dbReference type="ARBA" id="ARBA00022741"/>
    </source>
</evidence>
<dbReference type="InterPro" id="IPR003959">
    <property type="entry name" value="ATPase_AAA_core"/>
</dbReference>
<evidence type="ECO:0000256" key="5">
    <source>
        <dbReference type="ARBA" id="ARBA00022840"/>
    </source>
</evidence>
<feature type="domain" description="ATPase AAA-type core" evidence="8">
    <location>
        <begin position="101"/>
        <end position="204"/>
    </location>
</feature>
<feature type="region of interest" description="Disordered" evidence="7">
    <location>
        <begin position="78"/>
        <end position="98"/>
    </location>
</feature>
<name>A0A292PX56_9PEZI</name>
<evidence type="ECO:0000313" key="11">
    <source>
        <dbReference type="Proteomes" id="UP001412239"/>
    </source>
</evidence>
<reference evidence="10" key="1">
    <citation type="submission" date="2015-10" db="EMBL/GenBank/DDBJ databases">
        <authorList>
            <person name="Regsiter A."/>
            <person name="william w."/>
        </authorList>
    </citation>
    <scope>NUCLEOTIDE SEQUENCE</scope>
    <source>
        <strain evidence="10">Montdore</strain>
    </source>
</reference>
<dbReference type="GO" id="GO:0006281">
    <property type="term" value="P:DNA repair"/>
    <property type="evidence" value="ECO:0007669"/>
    <property type="project" value="TreeGrafter"/>
</dbReference>
<dbReference type="SUPFAM" id="SSF48019">
    <property type="entry name" value="post-AAA+ oligomerization domain-like"/>
    <property type="match status" value="1"/>
</dbReference>
<evidence type="ECO:0000256" key="7">
    <source>
        <dbReference type="SAM" id="MobiDB-lite"/>
    </source>
</evidence>
<evidence type="ECO:0000313" key="10">
    <source>
        <dbReference type="EMBL" id="CUS11017.1"/>
    </source>
</evidence>
<dbReference type="FunFam" id="1.20.272.10:FF:000011">
    <property type="entry name" value="Replication factor C subunit 2"/>
    <property type="match status" value="1"/>
</dbReference>
<keyword evidence="5" id="KW-0067">ATP-binding</keyword>
<accession>A0A292PX56</accession>
<dbReference type="Pfam" id="PF21960">
    <property type="entry name" value="RCF1-5-like_lid"/>
    <property type="match status" value="1"/>
</dbReference>
<dbReference type="Pfam" id="PF08542">
    <property type="entry name" value="Rep_fac_C"/>
    <property type="match status" value="1"/>
</dbReference>
<dbReference type="CDD" id="cd18140">
    <property type="entry name" value="HLD_clamp_RFC"/>
    <property type="match status" value="1"/>
</dbReference>
<evidence type="ECO:0000256" key="3">
    <source>
        <dbReference type="ARBA" id="ARBA00022705"/>
    </source>
</evidence>
<gene>
    <name evidence="10" type="ORF">GSTUAT00004884001</name>
</gene>
<feature type="domain" description="Replication factor C C-terminal" evidence="9">
    <location>
        <begin position="309"/>
        <end position="392"/>
    </location>
</feature>
<dbReference type="InterPro" id="IPR050238">
    <property type="entry name" value="DNA_Rep/Repair_Clamp_Loader"/>
</dbReference>
<evidence type="ECO:0000259" key="8">
    <source>
        <dbReference type="Pfam" id="PF00004"/>
    </source>
</evidence>
<dbReference type="Gene3D" id="1.20.272.10">
    <property type="match status" value="1"/>
</dbReference>
<dbReference type="InterPro" id="IPR047854">
    <property type="entry name" value="RFC_lid"/>
</dbReference>
<feature type="region of interest" description="Disordered" evidence="7">
    <location>
        <begin position="258"/>
        <end position="286"/>
    </location>
</feature>
<comment type="subcellular location">
    <subcellularLocation>
        <location evidence="1">Nucleus</location>
    </subcellularLocation>
</comment>
<dbReference type="InterPro" id="IPR013748">
    <property type="entry name" value="Rep_factorC_C"/>
</dbReference>
<dbReference type="GO" id="GO:0031391">
    <property type="term" value="C:Elg1 RFC-like complex"/>
    <property type="evidence" value="ECO:0007669"/>
    <property type="project" value="UniProtKB-ARBA"/>
</dbReference>
<comment type="similarity">
    <text evidence="2">Belongs to the activator 1 small subunits family.</text>
</comment>
<evidence type="ECO:0000259" key="9">
    <source>
        <dbReference type="Pfam" id="PF08542"/>
    </source>
</evidence>
<dbReference type="GO" id="GO:0005524">
    <property type="term" value="F:ATP binding"/>
    <property type="evidence" value="ECO:0007669"/>
    <property type="project" value="UniProtKB-KW"/>
</dbReference>
<dbReference type="InterPro" id="IPR008921">
    <property type="entry name" value="DNA_pol3_clamp-load_cplx_C"/>
</dbReference>
<dbReference type="GO" id="GO:0003689">
    <property type="term" value="F:DNA clamp loader activity"/>
    <property type="evidence" value="ECO:0007669"/>
    <property type="project" value="TreeGrafter"/>
</dbReference>
<dbReference type="SUPFAM" id="SSF52540">
    <property type="entry name" value="P-loop containing nucleoside triphosphate hydrolases"/>
    <property type="match status" value="1"/>
</dbReference>
<protein>
    <submittedName>
        <fullName evidence="10">Uncharacterized protein</fullName>
    </submittedName>
</protein>
<dbReference type="Gene3D" id="1.10.8.60">
    <property type="match status" value="1"/>
</dbReference>
<dbReference type="Gene3D" id="3.40.50.300">
    <property type="entry name" value="P-loop containing nucleotide triphosphate hydrolases"/>
    <property type="match status" value="1"/>
</dbReference>